<accession>A0A484FEY9</accession>
<gene>
    <name evidence="2" type="ORF">Cob_v010967</name>
</gene>
<dbReference type="Proteomes" id="UP000014480">
    <property type="component" value="Unassembled WGS sequence"/>
</dbReference>
<protein>
    <submittedName>
        <fullName evidence="2">Uncharacterized protein</fullName>
    </submittedName>
</protein>
<evidence type="ECO:0000313" key="2">
    <source>
        <dbReference type="EMBL" id="TDZ16096.1"/>
    </source>
</evidence>
<reference evidence="3" key="2">
    <citation type="journal article" date="2019" name="Mol. Plant Microbe Interact.">
        <title>Genome sequence resources for four phytopathogenic fungi from the Colletotrichum orbiculare species complex.</title>
        <authorList>
            <person name="Gan P."/>
            <person name="Tsushima A."/>
            <person name="Narusaka M."/>
            <person name="Narusaka Y."/>
            <person name="Takano Y."/>
            <person name="Kubo Y."/>
            <person name="Shirasu K."/>
        </authorList>
    </citation>
    <scope>GENOME REANNOTATION</scope>
    <source>
        <strain evidence="3">104-T / ATCC 96160 / CBS 514.97 / LARS 414 / MAFF 240422</strain>
    </source>
</reference>
<evidence type="ECO:0000256" key="1">
    <source>
        <dbReference type="SAM" id="MobiDB-lite"/>
    </source>
</evidence>
<proteinExistence type="predicted"/>
<evidence type="ECO:0000313" key="3">
    <source>
        <dbReference type="Proteomes" id="UP000014480"/>
    </source>
</evidence>
<organism evidence="2 3">
    <name type="scientific">Colletotrichum orbiculare (strain 104-T / ATCC 96160 / CBS 514.97 / LARS 414 / MAFF 240422)</name>
    <name type="common">Cucumber anthracnose fungus</name>
    <name type="synonym">Colletotrichum lagenarium</name>
    <dbReference type="NCBI Taxonomy" id="1213857"/>
    <lineage>
        <taxon>Eukaryota</taxon>
        <taxon>Fungi</taxon>
        <taxon>Dikarya</taxon>
        <taxon>Ascomycota</taxon>
        <taxon>Pezizomycotina</taxon>
        <taxon>Sordariomycetes</taxon>
        <taxon>Hypocreomycetidae</taxon>
        <taxon>Glomerellales</taxon>
        <taxon>Glomerellaceae</taxon>
        <taxon>Colletotrichum</taxon>
        <taxon>Colletotrichum orbiculare species complex</taxon>
    </lineage>
</organism>
<feature type="compositionally biased region" description="Basic and acidic residues" evidence="1">
    <location>
        <begin position="31"/>
        <end position="44"/>
    </location>
</feature>
<name>A0A484FEY9_COLOR</name>
<dbReference type="AlphaFoldDB" id="A0A484FEY9"/>
<reference evidence="3" key="1">
    <citation type="journal article" date="2013" name="New Phytol.">
        <title>Comparative genomic and transcriptomic analyses reveal the hemibiotrophic stage shift of Colletotrichum fungi.</title>
        <authorList>
            <person name="Gan P."/>
            <person name="Ikeda K."/>
            <person name="Irieda H."/>
            <person name="Narusaka M."/>
            <person name="O'Connell R.J."/>
            <person name="Narusaka Y."/>
            <person name="Takano Y."/>
            <person name="Kubo Y."/>
            <person name="Shirasu K."/>
        </authorList>
    </citation>
    <scope>NUCLEOTIDE SEQUENCE [LARGE SCALE GENOMIC DNA]</scope>
    <source>
        <strain evidence="3">104-T / ATCC 96160 / CBS 514.97 / LARS 414 / MAFF 240422</strain>
    </source>
</reference>
<sequence length="79" mass="9038">MEVGKVELGRCCQESSLFKRPSSPKQTFLERGAKSDSRHIEKRWQSLQSKTRLRISTPRHEPNSQTPPLALPPSFPTLH</sequence>
<dbReference type="EMBL" id="AMCV02000037">
    <property type="protein sequence ID" value="TDZ16096.1"/>
    <property type="molecule type" value="Genomic_DNA"/>
</dbReference>
<keyword evidence="3" id="KW-1185">Reference proteome</keyword>
<comment type="caution">
    <text evidence="2">The sequence shown here is derived from an EMBL/GenBank/DDBJ whole genome shotgun (WGS) entry which is preliminary data.</text>
</comment>
<feature type="region of interest" description="Disordered" evidence="1">
    <location>
        <begin position="17"/>
        <end position="79"/>
    </location>
</feature>
<feature type="compositionally biased region" description="Pro residues" evidence="1">
    <location>
        <begin position="69"/>
        <end position="79"/>
    </location>
</feature>